<dbReference type="InterPro" id="IPR014182">
    <property type="entry name" value="ADH_Zn_typ-1"/>
</dbReference>
<dbReference type="NCBIfam" id="TIGR02817">
    <property type="entry name" value="adh_fam_1"/>
    <property type="match status" value="1"/>
</dbReference>
<reference evidence="4 5" key="1">
    <citation type="submission" date="2024-09" db="EMBL/GenBank/DDBJ databases">
        <authorList>
            <person name="Sun Q."/>
            <person name="Mori K."/>
        </authorList>
    </citation>
    <scope>NUCLEOTIDE SEQUENCE [LARGE SCALE GENOMIC DNA]</scope>
    <source>
        <strain evidence="4 5">NCAIM B.01794</strain>
    </source>
</reference>
<dbReference type="RefSeq" id="WP_376945065.1">
    <property type="nucleotide sequence ID" value="NZ_CP171449.1"/>
</dbReference>
<dbReference type="InterPro" id="IPR013154">
    <property type="entry name" value="ADH-like_N"/>
</dbReference>
<dbReference type="PANTHER" id="PTHR44154">
    <property type="entry name" value="QUINONE OXIDOREDUCTASE"/>
    <property type="match status" value="1"/>
</dbReference>
<dbReference type="InterPro" id="IPR011032">
    <property type="entry name" value="GroES-like_sf"/>
</dbReference>
<proteinExistence type="inferred from homology"/>
<organism evidence="4 5">
    <name type="scientific">Azorhizophilus paspali</name>
    <name type="common">Azotobacter paspali</name>
    <dbReference type="NCBI Taxonomy" id="69963"/>
    <lineage>
        <taxon>Bacteria</taxon>
        <taxon>Pseudomonadati</taxon>
        <taxon>Pseudomonadota</taxon>
        <taxon>Gammaproteobacteria</taxon>
        <taxon>Pseudomonadales</taxon>
        <taxon>Pseudomonadaceae</taxon>
        <taxon>Azorhizophilus</taxon>
    </lineage>
</organism>
<dbReference type="SMART" id="SM00829">
    <property type="entry name" value="PKS_ER"/>
    <property type="match status" value="1"/>
</dbReference>
<comment type="caution">
    <text evidence="4">The sequence shown here is derived from an EMBL/GenBank/DDBJ whole genome shotgun (WGS) entry which is preliminary data.</text>
</comment>
<keyword evidence="2" id="KW-0862">Zinc</keyword>
<dbReference type="InterPro" id="IPR036291">
    <property type="entry name" value="NAD(P)-bd_dom_sf"/>
</dbReference>
<dbReference type="InterPro" id="IPR051603">
    <property type="entry name" value="Zinc-ADH_QOR/CCCR"/>
</dbReference>
<sequence>MQAIGYRVPGALDREDTLVDITLETPNAKGYDLLVAVKAISVNPVDTKVRQGMAPEAGAWKVLGWDAAGVVVAVGEAVRNFAPGDEIYYAGALGRPGTNAQFHLVDERIVARKPASLGFADAAALPLTAITAWETLFDRLRVTTPVPSAAPALLIIGGAGGVGSIAIQLARAMTELTVIATASRPETADWCRVLGAHFIVDHSQPLAAQVAALPLGAAPAFVFSTTNTDMHLPAIAELIAAQGRFALIDDPAVLDVNPFKRKSVSVHWEFMFTRSMFETADIAAQGELLAQVARLVDAGTIRTTRTETFSPIDAANLRRAHALVESGRTRGKIVLEGFGGGL</sequence>
<keyword evidence="5" id="KW-1185">Reference proteome</keyword>
<gene>
    <name evidence="4" type="ORF">ACFFGX_09175</name>
</gene>
<dbReference type="SUPFAM" id="SSF51735">
    <property type="entry name" value="NAD(P)-binding Rossmann-fold domains"/>
    <property type="match status" value="1"/>
</dbReference>
<dbReference type="InterPro" id="IPR020843">
    <property type="entry name" value="ER"/>
</dbReference>
<evidence type="ECO:0000259" key="3">
    <source>
        <dbReference type="SMART" id="SM00829"/>
    </source>
</evidence>
<dbReference type="Pfam" id="PF13602">
    <property type="entry name" value="ADH_zinc_N_2"/>
    <property type="match status" value="1"/>
</dbReference>
<evidence type="ECO:0000313" key="4">
    <source>
        <dbReference type="EMBL" id="MFC0709754.1"/>
    </source>
</evidence>
<dbReference type="Gene3D" id="3.40.50.720">
    <property type="entry name" value="NAD(P)-binding Rossmann-like Domain"/>
    <property type="match status" value="1"/>
</dbReference>
<keyword evidence="2" id="KW-0560">Oxidoreductase</keyword>
<name>A0ABV6SLD7_AZOPA</name>
<dbReference type="Proteomes" id="UP001589891">
    <property type="component" value="Unassembled WGS sequence"/>
</dbReference>
<dbReference type="EMBL" id="JBHLSS010000051">
    <property type="protein sequence ID" value="MFC0709754.1"/>
    <property type="molecule type" value="Genomic_DNA"/>
</dbReference>
<dbReference type="Pfam" id="PF08240">
    <property type="entry name" value="ADH_N"/>
    <property type="match status" value="1"/>
</dbReference>
<feature type="domain" description="Enoyl reductase (ER)" evidence="3">
    <location>
        <begin position="10"/>
        <end position="335"/>
    </location>
</feature>
<dbReference type="CDD" id="cd08252">
    <property type="entry name" value="AL_MDR"/>
    <property type="match status" value="1"/>
</dbReference>
<keyword evidence="2" id="KW-0479">Metal-binding</keyword>
<dbReference type="PANTHER" id="PTHR44154:SF1">
    <property type="entry name" value="QUINONE OXIDOREDUCTASE"/>
    <property type="match status" value="1"/>
</dbReference>
<comment type="similarity">
    <text evidence="2">Belongs to the zinc-containing alcohol dehydrogenase family. Quinone oxidoreductase subfamily.</text>
</comment>
<evidence type="ECO:0000313" key="5">
    <source>
        <dbReference type="Proteomes" id="UP001589891"/>
    </source>
</evidence>
<protein>
    <recommendedName>
        <fullName evidence="2">Zinc-type alcohol dehydrogenase-like protein</fullName>
    </recommendedName>
</protein>
<dbReference type="SUPFAM" id="SSF50129">
    <property type="entry name" value="GroES-like"/>
    <property type="match status" value="1"/>
</dbReference>
<keyword evidence="1" id="KW-0521">NADP</keyword>
<evidence type="ECO:0000256" key="1">
    <source>
        <dbReference type="ARBA" id="ARBA00022857"/>
    </source>
</evidence>
<evidence type="ECO:0000256" key="2">
    <source>
        <dbReference type="RuleBase" id="RU364000"/>
    </source>
</evidence>
<accession>A0ABV6SLD7</accession>
<dbReference type="Gene3D" id="3.90.180.10">
    <property type="entry name" value="Medium-chain alcohol dehydrogenases, catalytic domain"/>
    <property type="match status" value="1"/>
</dbReference>